<evidence type="ECO:0000313" key="4">
    <source>
        <dbReference type="EnsemblMetazoa" id="KAF7496653.1"/>
    </source>
</evidence>
<keyword evidence="1" id="KW-0732">Signal</keyword>
<protein>
    <submittedName>
        <fullName evidence="3 4">Uncharacterized protein</fullName>
    </submittedName>
</protein>
<reference evidence="5" key="2">
    <citation type="journal article" date="2020" name="PLoS Negl. Trop. Dis.">
        <title>High-quality nuclear genome for Sarcoptes scabiei-A critical resource for a neglected parasite.</title>
        <authorList>
            <person name="Korhonen P.K."/>
            <person name="Gasser R.B."/>
            <person name="Ma G."/>
            <person name="Wang T."/>
            <person name="Stroehlein A.J."/>
            <person name="Young N.D."/>
            <person name="Ang C.S."/>
            <person name="Fernando D.D."/>
            <person name="Lu H.C."/>
            <person name="Taylor S."/>
            <person name="Reynolds S.L."/>
            <person name="Mofiz E."/>
            <person name="Najaraj S.H."/>
            <person name="Gowda H."/>
            <person name="Madugundu A."/>
            <person name="Renuse S."/>
            <person name="Holt D."/>
            <person name="Pandey A."/>
            <person name="Papenfuss A.T."/>
            <person name="Fischer K."/>
        </authorList>
    </citation>
    <scope>NUCLEOTIDE SEQUENCE [LARGE SCALE GENOMIC DNA]</scope>
</reference>
<evidence type="ECO:0000256" key="1">
    <source>
        <dbReference type="SAM" id="SignalP"/>
    </source>
</evidence>
<evidence type="ECO:0000313" key="2">
    <source>
        <dbReference type="EMBL" id="KAF7496653.1"/>
    </source>
</evidence>
<feature type="chain" id="PRO_5007287367" evidence="1">
    <location>
        <begin position="21"/>
        <end position="114"/>
    </location>
</feature>
<dbReference type="VEuPathDB" id="VectorBase:SSCA003431"/>
<proteinExistence type="predicted"/>
<reference evidence="3 6" key="1">
    <citation type="journal article" date="2015" name="Parasit. Vectors">
        <title>Draft genome of the scabies mite.</title>
        <authorList>
            <person name="Rider S.D.Jr."/>
            <person name="Morgan M.S."/>
            <person name="Arlian L.G."/>
        </authorList>
    </citation>
    <scope>NUCLEOTIDE SEQUENCE [LARGE SCALE GENOMIC DNA]</scope>
    <source>
        <strain evidence="3">Arlian Lab</strain>
    </source>
</reference>
<dbReference type="Proteomes" id="UP000070412">
    <property type="component" value="Unassembled WGS sequence"/>
</dbReference>
<feature type="signal peptide" evidence="1">
    <location>
        <begin position="1"/>
        <end position="20"/>
    </location>
</feature>
<sequence length="114" mass="13031">MFQFNLLFSSFIIFISLTEGIFLKDDHPEVIVHKVGYPLHVIHKVPIKQPHYIPVHVKPDVKIVKVPVPVPVKIPVKIPVEIPYPIKEPYPIEVPHPVKVPVYIHVKAHAVSSY</sequence>
<dbReference type="EMBL" id="JXLN01007235">
    <property type="protein sequence ID" value="KPM04064.1"/>
    <property type="molecule type" value="Genomic_DNA"/>
</dbReference>
<reference evidence="2" key="3">
    <citation type="submission" date="2020-01" db="EMBL/GenBank/DDBJ databases">
        <authorList>
            <person name="Korhonen P.K.K."/>
            <person name="Guangxu M.G."/>
            <person name="Wang T.W."/>
            <person name="Stroehlein A.J.S."/>
            <person name="Young N.D."/>
            <person name="Ang C.-S.A."/>
            <person name="Fernando D.W.F."/>
            <person name="Lu H.L."/>
            <person name="Taylor S.T."/>
            <person name="Ehtesham M.E.M."/>
            <person name="Najaraj S.H.N."/>
            <person name="Harsha G.H.G."/>
            <person name="Madugundu A.M."/>
            <person name="Renuse S.R."/>
            <person name="Holt D.H."/>
            <person name="Pandey A.P."/>
            <person name="Papenfuss A.P."/>
            <person name="Gasser R.B.G."/>
            <person name="Fischer K.F."/>
        </authorList>
    </citation>
    <scope>NUCLEOTIDE SEQUENCE</scope>
    <source>
        <strain evidence="2">SSS_KF_BRIS2020</strain>
    </source>
</reference>
<name>A0A131ZZF1_SARSC</name>
<evidence type="ECO:0000313" key="6">
    <source>
        <dbReference type="Proteomes" id="UP000616769"/>
    </source>
</evidence>
<dbReference type="Proteomes" id="UP000616769">
    <property type="component" value="Unassembled WGS sequence"/>
</dbReference>
<dbReference type="AlphaFoldDB" id="A0A131ZZF1"/>
<reference evidence="4" key="4">
    <citation type="submission" date="2022-06" db="UniProtKB">
        <authorList>
            <consortium name="EnsemblMetazoa"/>
        </authorList>
    </citation>
    <scope>IDENTIFICATION</scope>
</reference>
<dbReference type="EnsemblMetazoa" id="SSS_2834s_mrna">
    <property type="protein sequence ID" value="KAF7496653.1"/>
    <property type="gene ID" value="SSS_2834"/>
</dbReference>
<accession>A0A131ZZF1</accession>
<gene>
    <name evidence="3" type="ORF">QR98_0025030</name>
    <name evidence="2" type="ORF">SSS_2834</name>
</gene>
<organism evidence="3 6">
    <name type="scientific">Sarcoptes scabiei</name>
    <name type="common">Itch mite</name>
    <name type="synonym">Acarus scabiei</name>
    <dbReference type="NCBI Taxonomy" id="52283"/>
    <lineage>
        <taxon>Eukaryota</taxon>
        <taxon>Metazoa</taxon>
        <taxon>Ecdysozoa</taxon>
        <taxon>Arthropoda</taxon>
        <taxon>Chelicerata</taxon>
        <taxon>Arachnida</taxon>
        <taxon>Acari</taxon>
        <taxon>Acariformes</taxon>
        <taxon>Sarcoptiformes</taxon>
        <taxon>Astigmata</taxon>
        <taxon>Psoroptidia</taxon>
        <taxon>Sarcoptoidea</taxon>
        <taxon>Sarcoptidae</taxon>
        <taxon>Sarcoptinae</taxon>
        <taxon>Sarcoptes</taxon>
    </lineage>
</organism>
<evidence type="ECO:0000313" key="3">
    <source>
        <dbReference type="EMBL" id="KPM04064.1"/>
    </source>
</evidence>
<dbReference type="EMBL" id="WVUK01000003">
    <property type="protein sequence ID" value="KAF7496653.1"/>
    <property type="molecule type" value="Genomic_DNA"/>
</dbReference>
<keyword evidence="5" id="KW-1185">Reference proteome</keyword>
<evidence type="ECO:0000313" key="5">
    <source>
        <dbReference type="Proteomes" id="UP000070412"/>
    </source>
</evidence>